<feature type="transmembrane region" description="Helical" evidence="15">
    <location>
        <begin position="67"/>
        <end position="89"/>
    </location>
</feature>
<dbReference type="RefSeq" id="WP_268264731.1">
    <property type="nucleotide sequence ID" value="NZ_JALQCW010000012.1"/>
</dbReference>
<keyword evidence="6 14" id="KW-0812">Transmembrane</keyword>
<comment type="function">
    <text evidence="14">Required for disulfide bond formation in some periplasmic proteins. Acts by oxidizing the DsbA protein.</text>
</comment>
<evidence type="ECO:0000313" key="16">
    <source>
        <dbReference type="EMBL" id="MCK9797483.1"/>
    </source>
</evidence>
<accession>A0A9X2C5Q1</accession>
<keyword evidence="7 14" id="KW-0249">Electron transport</keyword>
<feature type="topological domain" description="Cytoplasmic" evidence="14">
    <location>
        <begin position="62"/>
        <end position="67"/>
    </location>
</feature>
<evidence type="ECO:0000256" key="1">
    <source>
        <dbReference type="ARBA" id="ARBA00004429"/>
    </source>
</evidence>
<dbReference type="InterPro" id="IPR003752">
    <property type="entry name" value="DiS_bond_form_DsbB/BdbC"/>
</dbReference>
<keyword evidence="13 14" id="KW-0676">Redox-active center</keyword>
<comment type="caution">
    <text evidence="14">Lacks conserved residue(s) required for the propagation of feature annotation.</text>
</comment>
<dbReference type="EMBL" id="JALQCW010000012">
    <property type="protein sequence ID" value="MCK9797483.1"/>
    <property type="molecule type" value="Genomic_DNA"/>
</dbReference>
<evidence type="ECO:0000256" key="10">
    <source>
        <dbReference type="ARBA" id="ARBA00023136"/>
    </source>
</evidence>
<comment type="caution">
    <text evidence="16">The sequence shown here is derived from an EMBL/GenBank/DDBJ whole genome shotgun (WGS) entry which is preliminary data.</text>
</comment>
<dbReference type="PANTHER" id="PTHR36570:SF3">
    <property type="entry name" value="DISULFIDE BOND FORMATION PROTEIN B"/>
    <property type="match status" value="1"/>
</dbReference>
<reference evidence="16 17" key="1">
    <citation type="journal article" date="2022" name="Int. J. Syst. Evol. Microbiol.">
        <title>Pseudomonas aegrilactucae sp. nov. and Pseudomonas morbosilactucae sp. nov., pathogens causing bacterial rot of lettuce in Japan.</title>
        <authorList>
            <person name="Sawada H."/>
            <person name="Fujikawa T."/>
            <person name="Satou M."/>
        </authorList>
    </citation>
    <scope>NUCLEOTIDE SEQUENCE [LARGE SCALE GENOMIC DNA]</scope>
    <source>
        <strain evidence="16 17">MAFF 302030</strain>
    </source>
</reference>
<keyword evidence="12 14" id="KW-0143">Chaperone</keyword>
<evidence type="ECO:0000256" key="14">
    <source>
        <dbReference type="HAMAP-Rule" id="MF_00286"/>
    </source>
</evidence>
<evidence type="ECO:0000256" key="2">
    <source>
        <dbReference type="ARBA" id="ARBA00008823"/>
    </source>
</evidence>
<keyword evidence="9 14" id="KW-0560">Oxidoreductase</keyword>
<keyword evidence="4 14" id="KW-1003">Cell membrane</keyword>
<evidence type="ECO:0000256" key="8">
    <source>
        <dbReference type="ARBA" id="ARBA00022989"/>
    </source>
</evidence>
<dbReference type="GO" id="GO:0006457">
    <property type="term" value="P:protein folding"/>
    <property type="evidence" value="ECO:0007669"/>
    <property type="project" value="InterPro"/>
</dbReference>
<organism evidence="16 17">
    <name type="scientific">Pseudomonas morbosilactucae</name>
    <dbReference type="NCBI Taxonomy" id="2938197"/>
    <lineage>
        <taxon>Bacteria</taxon>
        <taxon>Pseudomonadati</taxon>
        <taxon>Pseudomonadota</taxon>
        <taxon>Gammaproteobacteria</taxon>
        <taxon>Pseudomonadales</taxon>
        <taxon>Pseudomonadaceae</taxon>
        <taxon>Pseudomonas</taxon>
    </lineage>
</organism>
<dbReference type="Gene3D" id="1.20.1550.10">
    <property type="entry name" value="DsbB-like"/>
    <property type="match status" value="1"/>
</dbReference>
<dbReference type="InterPro" id="IPR022920">
    <property type="entry name" value="Disulphide_bond_form_DsbB"/>
</dbReference>
<keyword evidence="8 14" id="KW-1133">Transmembrane helix</keyword>
<feature type="transmembrane region" description="Helical" evidence="15">
    <location>
        <begin position="143"/>
        <end position="160"/>
    </location>
</feature>
<gene>
    <name evidence="14" type="primary">dsbB</name>
    <name evidence="16" type="ORF">M1B34_06960</name>
</gene>
<evidence type="ECO:0000256" key="12">
    <source>
        <dbReference type="ARBA" id="ARBA00023186"/>
    </source>
</evidence>
<dbReference type="GO" id="GO:0005886">
    <property type="term" value="C:plasma membrane"/>
    <property type="evidence" value="ECO:0007669"/>
    <property type="project" value="UniProtKB-SubCell"/>
</dbReference>
<evidence type="ECO:0000256" key="5">
    <source>
        <dbReference type="ARBA" id="ARBA00022519"/>
    </source>
</evidence>
<evidence type="ECO:0000256" key="6">
    <source>
        <dbReference type="ARBA" id="ARBA00022692"/>
    </source>
</evidence>
<keyword evidence="5" id="KW-0997">Cell inner membrane</keyword>
<comment type="similarity">
    <text evidence="2 14">Belongs to the DsbB family.</text>
</comment>
<evidence type="ECO:0000313" key="17">
    <source>
        <dbReference type="Proteomes" id="UP001155059"/>
    </source>
</evidence>
<keyword evidence="10 14" id="KW-0472">Membrane</keyword>
<dbReference type="Proteomes" id="UP001155059">
    <property type="component" value="Unassembled WGS sequence"/>
</dbReference>
<sequence length="173" mass="19200">MSLAGSRVLFSLMFLLGALASWAAFYLQSGGGLDSCPLWSAQRGLLVLLGVSNLIAAAHGPRRLGRLLYWGLNLFWGLLGVVTAGRHVLLQNIPSEQLLACVPDLPFMLRHFSWWQTLQLAFKGTSDCAEVSWTLLDMSLPEWSLLVFVAVLMVSGYQLWRRLQALWQAPVLS</sequence>
<dbReference type="HAMAP" id="MF_00286">
    <property type="entry name" value="DsbB"/>
    <property type="match status" value="1"/>
</dbReference>
<dbReference type="Pfam" id="PF02600">
    <property type="entry name" value="DsbB"/>
    <property type="match status" value="1"/>
</dbReference>
<name>A0A9X2C5Q1_9PSED</name>
<dbReference type="GO" id="GO:0015035">
    <property type="term" value="F:protein-disulfide reductase activity"/>
    <property type="evidence" value="ECO:0007669"/>
    <property type="project" value="UniProtKB-UniRule"/>
</dbReference>
<evidence type="ECO:0000256" key="7">
    <source>
        <dbReference type="ARBA" id="ARBA00022982"/>
    </source>
</evidence>
<evidence type="ECO:0000256" key="15">
    <source>
        <dbReference type="SAM" id="Phobius"/>
    </source>
</evidence>
<keyword evidence="11 14" id="KW-1015">Disulfide bond</keyword>
<dbReference type="InterPro" id="IPR050183">
    <property type="entry name" value="DsbB"/>
</dbReference>
<reference evidence="16 17" key="2">
    <citation type="journal article" date="2023" name="Plant Pathol.">
        <title>Dismantling and reorganizing Pseudomonas marginalis sensu#lato.</title>
        <authorList>
            <person name="Sawada H."/>
            <person name="Fujikawa T."/>
            <person name="Satou M."/>
        </authorList>
    </citation>
    <scope>NUCLEOTIDE SEQUENCE [LARGE SCALE GENOMIC DNA]</scope>
    <source>
        <strain evidence="16 17">MAFF 302030</strain>
    </source>
</reference>
<evidence type="ECO:0000256" key="13">
    <source>
        <dbReference type="ARBA" id="ARBA00023284"/>
    </source>
</evidence>
<feature type="topological domain" description="Cytoplasmic" evidence="14">
    <location>
        <begin position="162"/>
        <end position="173"/>
    </location>
</feature>
<evidence type="ECO:0000256" key="4">
    <source>
        <dbReference type="ARBA" id="ARBA00022475"/>
    </source>
</evidence>
<comment type="subcellular location">
    <subcellularLocation>
        <location evidence="1">Cell inner membrane</location>
        <topology evidence="1">Multi-pass membrane protein</topology>
    </subcellularLocation>
    <subcellularLocation>
        <location evidence="14">Cell membrane</location>
        <topology evidence="14">Multi-pass membrane protein</topology>
    </subcellularLocation>
</comment>
<proteinExistence type="inferred from homology"/>
<dbReference type="AlphaFoldDB" id="A0A9X2C5Q1"/>
<evidence type="ECO:0000256" key="3">
    <source>
        <dbReference type="ARBA" id="ARBA00022448"/>
    </source>
</evidence>
<keyword evidence="3 14" id="KW-0813">Transport</keyword>
<dbReference type="InterPro" id="IPR023380">
    <property type="entry name" value="DsbB-like_sf"/>
</dbReference>
<dbReference type="PANTHER" id="PTHR36570">
    <property type="entry name" value="DISULFIDE BOND FORMATION PROTEIN B"/>
    <property type="match status" value="1"/>
</dbReference>
<evidence type="ECO:0000256" key="9">
    <source>
        <dbReference type="ARBA" id="ARBA00023002"/>
    </source>
</evidence>
<feature type="transmembrane region" description="Helical" evidence="15">
    <location>
        <begin position="39"/>
        <end position="60"/>
    </location>
</feature>
<feature type="topological domain" description="Cytoplasmic" evidence="14">
    <location>
        <begin position="1"/>
        <end position="9"/>
    </location>
</feature>
<protein>
    <recommendedName>
        <fullName evidence="14">Disulfide bond formation protein B</fullName>
    </recommendedName>
    <alternativeName>
        <fullName evidence="14">Disulfide oxidoreductase</fullName>
    </alternativeName>
</protein>
<feature type="topological domain" description="Periplasmic" evidence="14">
    <location>
        <begin position="27"/>
        <end position="44"/>
    </location>
</feature>
<evidence type="ECO:0000256" key="11">
    <source>
        <dbReference type="ARBA" id="ARBA00023157"/>
    </source>
</evidence>
<dbReference type="SUPFAM" id="SSF158442">
    <property type="entry name" value="DsbB-like"/>
    <property type="match status" value="1"/>
</dbReference>
<dbReference type="GO" id="GO:0009055">
    <property type="term" value="F:electron transfer activity"/>
    <property type="evidence" value="ECO:0007669"/>
    <property type="project" value="UniProtKB-UniRule"/>
</dbReference>